<gene>
    <name evidence="2" type="ORF">VP395_09715</name>
</gene>
<feature type="transmembrane region" description="Helical" evidence="1">
    <location>
        <begin position="37"/>
        <end position="59"/>
    </location>
</feature>
<dbReference type="EMBL" id="JAZHYP010000004">
    <property type="protein sequence ID" value="MEN3324003.1"/>
    <property type="molecule type" value="Genomic_DNA"/>
</dbReference>
<keyword evidence="1" id="KW-0472">Membrane</keyword>
<evidence type="ECO:0000313" key="2">
    <source>
        <dbReference type="EMBL" id="MEN3324003.1"/>
    </source>
</evidence>
<reference evidence="2 3" key="1">
    <citation type="submission" date="2024-01" db="EMBL/GenBank/DDBJ databases">
        <title>Mariniflexile litorale sp. nov., isolated from the shallow sediments of the Sea of Japan.</title>
        <authorList>
            <person name="Romanenko L."/>
            <person name="Bystritskaya E."/>
            <person name="Isaeva M."/>
        </authorList>
    </citation>
    <scope>NUCLEOTIDE SEQUENCE [LARGE SCALE GENOMIC DNA]</scope>
    <source>
        <strain evidence="2 3">KCTC 32427</strain>
    </source>
</reference>
<proteinExistence type="predicted"/>
<organism evidence="2 3">
    <name type="scientific">Mariniflexile soesokkakense</name>
    <dbReference type="NCBI Taxonomy" id="1343160"/>
    <lineage>
        <taxon>Bacteria</taxon>
        <taxon>Pseudomonadati</taxon>
        <taxon>Bacteroidota</taxon>
        <taxon>Flavobacteriia</taxon>
        <taxon>Flavobacteriales</taxon>
        <taxon>Flavobacteriaceae</taxon>
        <taxon>Mariniflexile</taxon>
    </lineage>
</organism>
<keyword evidence="1" id="KW-1133">Transmembrane helix</keyword>
<evidence type="ECO:0000313" key="3">
    <source>
        <dbReference type="Proteomes" id="UP001416393"/>
    </source>
</evidence>
<dbReference type="RefSeq" id="WP_346241810.1">
    <property type="nucleotide sequence ID" value="NZ_JAZHYP010000004.1"/>
</dbReference>
<evidence type="ECO:0000256" key="1">
    <source>
        <dbReference type="SAM" id="Phobius"/>
    </source>
</evidence>
<comment type="caution">
    <text evidence="2">The sequence shown here is derived from an EMBL/GenBank/DDBJ whole genome shotgun (WGS) entry which is preliminary data.</text>
</comment>
<name>A0ABM6BPC0_9FLAO</name>
<protein>
    <submittedName>
        <fullName evidence="2">Uncharacterized protein</fullName>
    </submittedName>
</protein>
<keyword evidence="1" id="KW-0812">Transmembrane</keyword>
<sequence>MLKFILIAVAAILLTIGLVKLVDKYIPSKFKPVLHIALWALIAFLGYQTYMSVYTPILFNQEKNKRYAKVIKNLIDIRDSQLAYKQVKGKFTDDFDELVKFIETGKYTIVQRKDASVIDTELTKRFGVDTYKDIVIIDTLGYVPVKDSLFKNSTRYKTMMNVPVGKPGEKFQLQAGILKQNDIDIPVFEASVKKDVILYDQDRDMVIQENQVISVDGVNGDALKVGSMNEVKTIGNWPKTYGANE</sequence>
<keyword evidence="3" id="KW-1185">Reference proteome</keyword>
<accession>A0ABM6BPC0</accession>
<dbReference type="Proteomes" id="UP001416393">
    <property type="component" value="Unassembled WGS sequence"/>
</dbReference>